<dbReference type="CDD" id="cd06261">
    <property type="entry name" value="TM_PBP2"/>
    <property type="match status" value="1"/>
</dbReference>
<dbReference type="PROSITE" id="PS50928">
    <property type="entry name" value="ABC_TM1"/>
    <property type="match status" value="1"/>
</dbReference>
<keyword evidence="6 8" id="KW-1133">Transmembrane helix</keyword>
<keyword evidence="7 8" id="KW-0472">Membrane</keyword>
<dbReference type="SUPFAM" id="SSF161098">
    <property type="entry name" value="MetI-like"/>
    <property type="match status" value="1"/>
</dbReference>
<dbReference type="GO" id="GO:0055085">
    <property type="term" value="P:transmembrane transport"/>
    <property type="evidence" value="ECO:0007669"/>
    <property type="project" value="InterPro"/>
</dbReference>
<proteinExistence type="inferred from homology"/>
<keyword evidence="5 8" id="KW-0812">Transmembrane</keyword>
<evidence type="ECO:0000256" key="8">
    <source>
        <dbReference type="RuleBase" id="RU363032"/>
    </source>
</evidence>
<dbReference type="PANTHER" id="PTHR42929">
    <property type="entry name" value="INNER MEMBRANE ABC TRANSPORTER PERMEASE PROTEIN YDCU-RELATED-RELATED"/>
    <property type="match status" value="1"/>
</dbReference>
<evidence type="ECO:0000313" key="11">
    <source>
        <dbReference type="Proteomes" id="UP000295351"/>
    </source>
</evidence>
<reference evidence="10 11" key="1">
    <citation type="submission" date="2019-03" db="EMBL/GenBank/DDBJ databases">
        <title>Genomic Encyclopedia of Type Strains, Phase IV (KMG-IV): sequencing the most valuable type-strain genomes for metagenomic binning, comparative biology and taxonomic classification.</title>
        <authorList>
            <person name="Goeker M."/>
        </authorList>
    </citation>
    <scope>NUCLEOTIDE SEQUENCE [LARGE SCALE GENOMIC DNA]</scope>
    <source>
        <strain evidence="10 11">DSM 18401</strain>
    </source>
</reference>
<feature type="transmembrane region" description="Helical" evidence="8">
    <location>
        <begin position="194"/>
        <end position="219"/>
    </location>
</feature>
<feature type="domain" description="ABC transmembrane type-1" evidence="9">
    <location>
        <begin position="61"/>
        <end position="267"/>
    </location>
</feature>
<accession>A0A4R2CVF3</accession>
<dbReference type="AlphaFoldDB" id="A0A4R2CVF3"/>
<evidence type="ECO:0000256" key="5">
    <source>
        <dbReference type="ARBA" id="ARBA00022692"/>
    </source>
</evidence>
<comment type="caution">
    <text evidence="10">The sequence shown here is derived from an EMBL/GenBank/DDBJ whole genome shotgun (WGS) entry which is preliminary data.</text>
</comment>
<dbReference type="InterPro" id="IPR000515">
    <property type="entry name" value="MetI-like"/>
</dbReference>
<evidence type="ECO:0000256" key="3">
    <source>
        <dbReference type="ARBA" id="ARBA00022448"/>
    </source>
</evidence>
<evidence type="ECO:0000313" key="10">
    <source>
        <dbReference type="EMBL" id="TCN45086.1"/>
    </source>
</evidence>
<evidence type="ECO:0000256" key="1">
    <source>
        <dbReference type="ARBA" id="ARBA00004651"/>
    </source>
</evidence>
<keyword evidence="3 8" id="KW-0813">Transport</keyword>
<keyword evidence="4" id="KW-1003">Cell membrane</keyword>
<dbReference type="Gene3D" id="1.10.3720.10">
    <property type="entry name" value="MetI-like"/>
    <property type="match status" value="1"/>
</dbReference>
<dbReference type="EMBL" id="SLVX01000008">
    <property type="protein sequence ID" value="TCN45086.1"/>
    <property type="molecule type" value="Genomic_DNA"/>
</dbReference>
<keyword evidence="11" id="KW-1185">Reference proteome</keyword>
<evidence type="ECO:0000256" key="7">
    <source>
        <dbReference type="ARBA" id="ARBA00023136"/>
    </source>
</evidence>
<protein>
    <submittedName>
        <fullName evidence="10">Putative spermidine/putrescine transport system permease protein</fullName>
    </submittedName>
</protein>
<dbReference type="Proteomes" id="UP000295351">
    <property type="component" value="Unassembled WGS sequence"/>
</dbReference>
<comment type="subcellular location">
    <subcellularLocation>
        <location evidence="1 8">Cell membrane</location>
        <topology evidence="1 8">Multi-pass membrane protein</topology>
    </subcellularLocation>
</comment>
<dbReference type="PANTHER" id="PTHR42929:SF5">
    <property type="entry name" value="ABC TRANSPORTER PERMEASE PROTEIN"/>
    <property type="match status" value="1"/>
</dbReference>
<evidence type="ECO:0000259" key="9">
    <source>
        <dbReference type="PROSITE" id="PS50928"/>
    </source>
</evidence>
<name>A0A4R2CVF3_SHIGR</name>
<dbReference type="RefSeq" id="WP_064333387.1">
    <property type="nucleotide sequence ID" value="NZ_BAABEI010000003.1"/>
</dbReference>
<sequence length="281" mass="30705">MLKHPANWLGLSLALPLPTLLVLAYLLPLAGVLAWSVSTPAGIGFGHYRQIATDPLILSILWRTLRICTVVTLVSVVIAYFLAYHLRFGSLLKKRILLIGVLIPFWLSALIRAFAWLMILRGNGLANTFLQSVGAISEPLALARNELGVMIGMVHFLVPYAVLPILSSLQHIDDRLLQASRSLGASFWRSFKDILLPLSSSGLLAATVIVFVFSLGFFVTPSVLGGGRVVMVAEYIYLQMFQLSNWGLGAALSAILMLIVVALMLLLIRIVGIRRLMDTAS</sequence>
<feature type="transmembrane region" description="Helical" evidence="8">
    <location>
        <begin position="96"/>
        <end position="119"/>
    </location>
</feature>
<comment type="similarity">
    <text evidence="2">Belongs to the binding-protein-dependent transport system permease family. CysTW subfamily.</text>
</comment>
<organism evidence="10 11">
    <name type="scientific">Shinella granuli</name>
    <dbReference type="NCBI Taxonomy" id="323621"/>
    <lineage>
        <taxon>Bacteria</taxon>
        <taxon>Pseudomonadati</taxon>
        <taxon>Pseudomonadota</taxon>
        <taxon>Alphaproteobacteria</taxon>
        <taxon>Hyphomicrobiales</taxon>
        <taxon>Rhizobiaceae</taxon>
        <taxon>Shinella</taxon>
    </lineage>
</organism>
<evidence type="ECO:0000256" key="6">
    <source>
        <dbReference type="ARBA" id="ARBA00022989"/>
    </source>
</evidence>
<feature type="transmembrane region" description="Helical" evidence="8">
    <location>
        <begin position="60"/>
        <end position="84"/>
    </location>
</feature>
<dbReference type="GO" id="GO:0005886">
    <property type="term" value="C:plasma membrane"/>
    <property type="evidence" value="ECO:0007669"/>
    <property type="project" value="UniProtKB-SubCell"/>
</dbReference>
<feature type="transmembrane region" description="Helical" evidence="8">
    <location>
        <begin position="246"/>
        <end position="268"/>
    </location>
</feature>
<dbReference type="InterPro" id="IPR035906">
    <property type="entry name" value="MetI-like_sf"/>
</dbReference>
<gene>
    <name evidence="10" type="ORF">EV665_108226</name>
</gene>
<feature type="transmembrane region" description="Helical" evidence="8">
    <location>
        <begin position="147"/>
        <end position="166"/>
    </location>
</feature>
<dbReference type="Pfam" id="PF00528">
    <property type="entry name" value="BPD_transp_1"/>
    <property type="match status" value="1"/>
</dbReference>
<evidence type="ECO:0000256" key="2">
    <source>
        <dbReference type="ARBA" id="ARBA00007069"/>
    </source>
</evidence>
<evidence type="ECO:0000256" key="4">
    <source>
        <dbReference type="ARBA" id="ARBA00022475"/>
    </source>
</evidence>